<dbReference type="AlphaFoldDB" id="A0A151NBP2"/>
<organism evidence="2 3">
    <name type="scientific">Alligator mississippiensis</name>
    <name type="common">American alligator</name>
    <dbReference type="NCBI Taxonomy" id="8496"/>
    <lineage>
        <taxon>Eukaryota</taxon>
        <taxon>Metazoa</taxon>
        <taxon>Chordata</taxon>
        <taxon>Craniata</taxon>
        <taxon>Vertebrata</taxon>
        <taxon>Euteleostomi</taxon>
        <taxon>Archelosauria</taxon>
        <taxon>Archosauria</taxon>
        <taxon>Crocodylia</taxon>
        <taxon>Alligatoridae</taxon>
        <taxon>Alligatorinae</taxon>
        <taxon>Alligator</taxon>
    </lineage>
</organism>
<evidence type="ECO:0000313" key="2">
    <source>
        <dbReference type="EMBL" id="KYO34197.1"/>
    </source>
</evidence>
<name>A0A151NBP2_ALLMI</name>
<keyword evidence="3" id="KW-1185">Reference proteome</keyword>
<feature type="region of interest" description="Disordered" evidence="1">
    <location>
        <begin position="1"/>
        <end position="23"/>
    </location>
</feature>
<accession>A0A151NBP2</accession>
<comment type="caution">
    <text evidence="2">The sequence shown here is derived from an EMBL/GenBank/DDBJ whole genome shotgun (WGS) entry which is preliminary data.</text>
</comment>
<dbReference type="EMBL" id="AKHW03003565">
    <property type="protein sequence ID" value="KYO34197.1"/>
    <property type="molecule type" value="Genomic_DNA"/>
</dbReference>
<sequence length="77" mass="8976">MMKNWQSGIPGTLNLGGRPSSETKDWKSYWERLRGLSGATTWLRQQSSSIRKHITGDSFTRIEKMLRQNRKEDFLSC</sequence>
<evidence type="ECO:0000256" key="1">
    <source>
        <dbReference type="SAM" id="MobiDB-lite"/>
    </source>
</evidence>
<dbReference type="Proteomes" id="UP000050525">
    <property type="component" value="Unassembled WGS sequence"/>
</dbReference>
<protein>
    <submittedName>
        <fullName evidence="2">Uncharacterized protein</fullName>
    </submittedName>
</protein>
<gene>
    <name evidence="2" type="ORF">Y1Q_0002491</name>
</gene>
<proteinExistence type="predicted"/>
<evidence type="ECO:0000313" key="3">
    <source>
        <dbReference type="Proteomes" id="UP000050525"/>
    </source>
</evidence>
<reference evidence="2 3" key="1">
    <citation type="journal article" date="2012" name="Genome Biol.">
        <title>Sequencing three crocodilian genomes to illuminate the evolution of archosaurs and amniotes.</title>
        <authorList>
            <person name="St John J.A."/>
            <person name="Braun E.L."/>
            <person name="Isberg S.R."/>
            <person name="Miles L.G."/>
            <person name="Chong A.Y."/>
            <person name="Gongora J."/>
            <person name="Dalzell P."/>
            <person name="Moran C."/>
            <person name="Bed'hom B."/>
            <person name="Abzhanov A."/>
            <person name="Burgess S.C."/>
            <person name="Cooksey A.M."/>
            <person name="Castoe T.A."/>
            <person name="Crawford N.G."/>
            <person name="Densmore L.D."/>
            <person name="Drew J.C."/>
            <person name="Edwards S.V."/>
            <person name="Faircloth B.C."/>
            <person name="Fujita M.K."/>
            <person name="Greenwold M.J."/>
            <person name="Hoffmann F.G."/>
            <person name="Howard J.M."/>
            <person name="Iguchi T."/>
            <person name="Janes D.E."/>
            <person name="Khan S.Y."/>
            <person name="Kohno S."/>
            <person name="de Koning A.J."/>
            <person name="Lance S.L."/>
            <person name="McCarthy F.M."/>
            <person name="McCormack J.E."/>
            <person name="Merchant M.E."/>
            <person name="Peterson D.G."/>
            <person name="Pollock D.D."/>
            <person name="Pourmand N."/>
            <person name="Raney B.J."/>
            <person name="Roessler K.A."/>
            <person name="Sanford J.R."/>
            <person name="Sawyer R.H."/>
            <person name="Schmidt C.J."/>
            <person name="Triplett E.W."/>
            <person name="Tuberville T.D."/>
            <person name="Venegas-Anaya M."/>
            <person name="Howard J.T."/>
            <person name="Jarvis E.D."/>
            <person name="Guillette L.J.Jr."/>
            <person name="Glenn T.C."/>
            <person name="Green R.E."/>
            <person name="Ray D.A."/>
        </authorList>
    </citation>
    <scope>NUCLEOTIDE SEQUENCE [LARGE SCALE GENOMIC DNA]</scope>
    <source>
        <strain evidence="2">KSC_2009_1</strain>
    </source>
</reference>